<gene>
    <name evidence="3" type="ORF">OLEA9_A102981</name>
</gene>
<keyword evidence="4" id="KW-1185">Reference proteome</keyword>
<proteinExistence type="inferred from homology"/>
<dbReference type="CDD" id="cd03784">
    <property type="entry name" value="GT1_Gtf-like"/>
    <property type="match status" value="1"/>
</dbReference>
<dbReference type="EMBL" id="CACTIH010001823">
    <property type="protein sequence ID" value="CAA2964392.1"/>
    <property type="molecule type" value="Genomic_DNA"/>
</dbReference>
<dbReference type="Pfam" id="PF00201">
    <property type="entry name" value="UDPGT"/>
    <property type="match status" value="1"/>
</dbReference>
<dbReference type="Gene3D" id="3.40.50.2000">
    <property type="entry name" value="Glycogen Phosphorylase B"/>
    <property type="match status" value="2"/>
</dbReference>
<name>A0A8S0QAN1_OLEEU</name>
<evidence type="ECO:0000256" key="2">
    <source>
        <dbReference type="ARBA" id="ARBA00022679"/>
    </source>
</evidence>
<dbReference type="Gramene" id="OE9A102981T2">
    <property type="protein sequence ID" value="OE9A102981C2"/>
    <property type="gene ID" value="OE9A102981"/>
</dbReference>
<dbReference type="GO" id="GO:0035251">
    <property type="term" value="F:UDP-glucosyltransferase activity"/>
    <property type="evidence" value="ECO:0007669"/>
    <property type="project" value="TreeGrafter"/>
</dbReference>
<evidence type="ECO:0000256" key="1">
    <source>
        <dbReference type="ARBA" id="ARBA00009995"/>
    </source>
</evidence>
<dbReference type="Proteomes" id="UP000594638">
    <property type="component" value="Unassembled WGS sequence"/>
</dbReference>
<dbReference type="InterPro" id="IPR002213">
    <property type="entry name" value="UDP_glucos_trans"/>
</dbReference>
<dbReference type="InterPro" id="IPR035595">
    <property type="entry name" value="UDP_glycos_trans_CS"/>
</dbReference>
<sequence length="720" mass="80540">MTTRVRRSSMPRVPRVQDEEDNYWIENGFEDTDGSLSANENDGLDCRKRGPNHGTNVCADESGRILLTVEGNRFITILASCAVSANLKAHLEGYYPASSLVPVDTKNFLWERFQGYGPPWLSVEHCNGIIETKWNNEGWKKSKLGHDDRLTIKSGTITKHTASSITIAAHKLRLEKYDTAIHEKYGSNVSQPKIDIEAWCEAIQHPCKGGHLYGLVDLYNRSQLHYKKFFHLALHQLRPPSTATAATKASMEVEGRKVEIFFFPFVGGGHLIPMIDLARLFASHGVKATVITIPNDITVFQKSIDRDQQTGLDINFHALELPADATLQNVDMSAPPMTDTSILQEPFEQLLIHRRPDCVVTDTFHRWVADVIDVIGIPRIIFNGNCCFARCCDENIKRFSPHKEVASDMELFVVPGLPDKIELTRSQLPIFVRTGTEFPGKSMRAEQNSFGQVVNSFYALEPAYVDYYRNVIGKKTWLVGPVSLCNRNLEDKAARGQKATIDENSCLNWLDSKKPNSVLYVSFGSLARLSPTQLYEIACGLESAGHPFIWVVGKILDDKDKENCFPDGFEERILDSKMSLIIKGWAPQLLILEHESIGGFMTHCGWNSTLEGVSAGLPMITWPLSAEQFYNEKLVTEVLKIGIRVGSEEWASWNMERKIVVGKDKVKAAVVRLMGGGVETVEMMRRAKVLAEEAKRAVEVGGSSFNDVDALINDINNYGS</sequence>
<dbReference type="FunFam" id="3.40.50.2000:FF:000047">
    <property type="entry name" value="Glycosyltransferase"/>
    <property type="match status" value="1"/>
</dbReference>
<evidence type="ECO:0000313" key="3">
    <source>
        <dbReference type="EMBL" id="CAA2964392.1"/>
    </source>
</evidence>
<evidence type="ECO:0000313" key="4">
    <source>
        <dbReference type="Proteomes" id="UP000594638"/>
    </source>
</evidence>
<dbReference type="PROSITE" id="PS00375">
    <property type="entry name" value="UDPGT"/>
    <property type="match status" value="1"/>
</dbReference>
<accession>A0A8S0QAN1</accession>
<dbReference type="AlphaFoldDB" id="A0A8S0QAN1"/>
<protein>
    <submittedName>
        <fullName evidence="3">Abscisate beta-glucosyltransferase-like</fullName>
    </submittedName>
</protein>
<organism evidence="3 4">
    <name type="scientific">Olea europaea subsp. europaea</name>
    <dbReference type="NCBI Taxonomy" id="158383"/>
    <lineage>
        <taxon>Eukaryota</taxon>
        <taxon>Viridiplantae</taxon>
        <taxon>Streptophyta</taxon>
        <taxon>Embryophyta</taxon>
        <taxon>Tracheophyta</taxon>
        <taxon>Spermatophyta</taxon>
        <taxon>Magnoliopsida</taxon>
        <taxon>eudicotyledons</taxon>
        <taxon>Gunneridae</taxon>
        <taxon>Pentapetalae</taxon>
        <taxon>asterids</taxon>
        <taxon>lamiids</taxon>
        <taxon>Lamiales</taxon>
        <taxon>Oleaceae</taxon>
        <taxon>Oleeae</taxon>
        <taxon>Olea</taxon>
    </lineage>
</organism>
<dbReference type="PANTHER" id="PTHR48047">
    <property type="entry name" value="GLYCOSYLTRANSFERASE"/>
    <property type="match status" value="1"/>
</dbReference>
<comment type="caution">
    <text evidence="3">The sequence shown here is derived from an EMBL/GenBank/DDBJ whole genome shotgun (WGS) entry which is preliminary data.</text>
</comment>
<comment type="similarity">
    <text evidence="1">Belongs to the UDP-glycosyltransferase family.</text>
</comment>
<dbReference type="OrthoDB" id="5835829at2759"/>
<keyword evidence="2" id="KW-0808">Transferase</keyword>
<dbReference type="SUPFAM" id="SSF53756">
    <property type="entry name" value="UDP-Glycosyltransferase/glycogen phosphorylase"/>
    <property type="match status" value="1"/>
</dbReference>
<dbReference type="PANTHER" id="PTHR48047:SF81">
    <property type="entry name" value="GLYCOSYLTRANSFERASE"/>
    <property type="match status" value="1"/>
</dbReference>
<reference evidence="3 4" key="1">
    <citation type="submission" date="2019-12" db="EMBL/GenBank/DDBJ databases">
        <authorList>
            <person name="Alioto T."/>
            <person name="Alioto T."/>
            <person name="Gomez Garrido J."/>
        </authorList>
    </citation>
    <scope>NUCLEOTIDE SEQUENCE [LARGE SCALE GENOMIC DNA]</scope>
</reference>